<sequence length="391" mass="39810">MTDPRIWRVVGDPLVRPTGSGALTDQTVAVKDVLAVAGQRIGAGNPAWLEHAVPELAHAWAVERLLADGAAVRGIAQTDELAYSLAGVNPHYGTPPNPLAPHRIPGGSSSGPASAVSMSEATIGLGTDTAGSIRVPAAYQGLWGIRPTVGAVRVDGLLPLASSFDTIGWLTHGPTLLAEVGRSLLPPGGAAVEEVVVVDELLALADADVAAAVGALAAGLPRIGWPMASMPGMLAAMQTVQAYEAWGAHGAWLATRPDALGADVRSRFARAAAVTPAQAQAARAELDRHRTGMRGYLGDRVLLLPAASSVAPPVGRPRSLDAVRQATLQLTCVATIGGLPAVSVPVTTDGGLPAGACLVGPAGSDHALIELARRIGETRSDVRGRRAGGSH</sequence>
<evidence type="ECO:0000313" key="3">
    <source>
        <dbReference type="EMBL" id="QGG42385.1"/>
    </source>
</evidence>
<dbReference type="AlphaFoldDB" id="A0A5Q2MPA1"/>
<gene>
    <name evidence="3" type="ORF">GEV26_13930</name>
</gene>
<dbReference type="Pfam" id="PF01425">
    <property type="entry name" value="Amidase"/>
    <property type="match status" value="2"/>
</dbReference>
<evidence type="ECO:0000256" key="1">
    <source>
        <dbReference type="SAM" id="MobiDB-lite"/>
    </source>
</evidence>
<dbReference type="RefSeq" id="WP_153653992.1">
    <property type="nucleotide sequence ID" value="NZ_CP045737.1"/>
</dbReference>
<dbReference type="KEGG" id="aef:GEV26_13930"/>
<accession>A0A5Q2MPA1</accession>
<feature type="domain" description="Amidase" evidence="2">
    <location>
        <begin position="28"/>
        <end position="172"/>
    </location>
</feature>
<evidence type="ECO:0000313" key="4">
    <source>
        <dbReference type="Proteomes" id="UP000392064"/>
    </source>
</evidence>
<feature type="compositionally biased region" description="Low complexity" evidence="1">
    <location>
        <begin position="105"/>
        <end position="115"/>
    </location>
</feature>
<protein>
    <submittedName>
        <fullName evidence="3">Glutamyl-tRNA amidotransferase</fullName>
    </submittedName>
</protein>
<organism evidence="3 4">
    <name type="scientific">Aeromicrobium yanjiei</name>
    <dbReference type="NCBI Taxonomy" id="2662028"/>
    <lineage>
        <taxon>Bacteria</taxon>
        <taxon>Bacillati</taxon>
        <taxon>Actinomycetota</taxon>
        <taxon>Actinomycetes</taxon>
        <taxon>Propionibacteriales</taxon>
        <taxon>Nocardioidaceae</taxon>
        <taxon>Aeromicrobium</taxon>
    </lineage>
</organism>
<dbReference type="InterPro" id="IPR023631">
    <property type="entry name" value="Amidase_dom"/>
</dbReference>
<dbReference type="SUPFAM" id="SSF75304">
    <property type="entry name" value="Amidase signature (AS) enzymes"/>
    <property type="match status" value="1"/>
</dbReference>
<dbReference type="InterPro" id="IPR020556">
    <property type="entry name" value="Amidase_CS"/>
</dbReference>
<reference evidence="3 4" key="1">
    <citation type="submission" date="2019-11" db="EMBL/GenBank/DDBJ databases">
        <authorList>
            <person name="Li J."/>
        </authorList>
    </citation>
    <scope>NUCLEOTIDE SEQUENCE [LARGE SCALE GENOMIC DNA]</scope>
    <source>
        <strain evidence="3 4">MF47</strain>
    </source>
</reference>
<name>A0A5Q2MPA1_9ACTN</name>
<keyword evidence="3" id="KW-0808">Transferase</keyword>
<proteinExistence type="predicted"/>
<dbReference type="EMBL" id="CP045737">
    <property type="protein sequence ID" value="QGG42385.1"/>
    <property type="molecule type" value="Genomic_DNA"/>
</dbReference>
<dbReference type="PANTHER" id="PTHR46310:SF7">
    <property type="entry name" value="AMIDASE 1"/>
    <property type="match status" value="1"/>
</dbReference>
<evidence type="ECO:0000259" key="2">
    <source>
        <dbReference type="Pfam" id="PF01425"/>
    </source>
</evidence>
<keyword evidence="4" id="KW-1185">Reference proteome</keyword>
<dbReference type="InterPro" id="IPR036928">
    <property type="entry name" value="AS_sf"/>
</dbReference>
<dbReference type="GO" id="GO:0016740">
    <property type="term" value="F:transferase activity"/>
    <property type="evidence" value="ECO:0007669"/>
    <property type="project" value="UniProtKB-KW"/>
</dbReference>
<dbReference type="Gene3D" id="3.90.1300.10">
    <property type="entry name" value="Amidase signature (AS) domain"/>
    <property type="match status" value="1"/>
</dbReference>
<dbReference type="PANTHER" id="PTHR46310">
    <property type="entry name" value="AMIDASE 1"/>
    <property type="match status" value="1"/>
</dbReference>
<feature type="domain" description="Amidase" evidence="2">
    <location>
        <begin position="253"/>
        <end position="368"/>
    </location>
</feature>
<dbReference type="Proteomes" id="UP000392064">
    <property type="component" value="Chromosome"/>
</dbReference>
<dbReference type="PROSITE" id="PS00571">
    <property type="entry name" value="AMIDASES"/>
    <property type="match status" value="1"/>
</dbReference>
<feature type="region of interest" description="Disordered" evidence="1">
    <location>
        <begin position="94"/>
        <end position="115"/>
    </location>
</feature>